<evidence type="ECO:0000313" key="3">
    <source>
        <dbReference type="Proteomes" id="UP001303946"/>
    </source>
</evidence>
<dbReference type="Proteomes" id="UP001303946">
    <property type="component" value="Chromosome"/>
</dbReference>
<keyword evidence="3" id="KW-1185">Reference proteome</keyword>
<proteinExistence type="predicted"/>
<name>A0ABZ0CNI9_9BURK</name>
<protein>
    <submittedName>
        <fullName evidence="2">SPFH domain-containing protein</fullName>
    </submittedName>
</protein>
<dbReference type="PROSITE" id="PS51257">
    <property type="entry name" value="PROKAR_LIPOPROTEIN"/>
    <property type="match status" value="1"/>
</dbReference>
<reference evidence="2 3" key="1">
    <citation type="submission" date="2023-10" db="EMBL/GenBank/DDBJ databases">
        <title>Bacteria for the degradation of biodegradable plastic PBAT(Polybutylene adipate terephthalate).</title>
        <authorList>
            <person name="Weon H.-Y."/>
            <person name="Yeon J."/>
        </authorList>
    </citation>
    <scope>NUCLEOTIDE SEQUENCE [LARGE SCALE GENOMIC DNA]</scope>
    <source>
        <strain evidence="2 3">SBD 7-3</strain>
    </source>
</reference>
<evidence type="ECO:0000313" key="2">
    <source>
        <dbReference type="EMBL" id="WOB06542.1"/>
    </source>
</evidence>
<dbReference type="RefSeq" id="WP_316699033.1">
    <property type="nucleotide sequence ID" value="NZ_CP136336.1"/>
</dbReference>
<organism evidence="2 3">
    <name type="scientific">Piscinibacter gummiphilus</name>
    <dbReference type="NCBI Taxonomy" id="946333"/>
    <lineage>
        <taxon>Bacteria</taxon>
        <taxon>Pseudomonadati</taxon>
        <taxon>Pseudomonadota</taxon>
        <taxon>Betaproteobacteria</taxon>
        <taxon>Burkholderiales</taxon>
        <taxon>Sphaerotilaceae</taxon>
        <taxon>Piscinibacter</taxon>
    </lineage>
</organism>
<dbReference type="InterPro" id="IPR001107">
    <property type="entry name" value="Band_7"/>
</dbReference>
<evidence type="ECO:0000259" key="1">
    <source>
        <dbReference type="Pfam" id="PF01145"/>
    </source>
</evidence>
<gene>
    <name evidence="2" type="ORF">RXV79_16605</name>
</gene>
<dbReference type="EMBL" id="CP136336">
    <property type="protein sequence ID" value="WOB06542.1"/>
    <property type="molecule type" value="Genomic_DNA"/>
</dbReference>
<sequence>MRTRTLLLAAFAALLGACTQIDTGNVGVESSLGQVKEQTLPPGMYGTVFKTVTEVCAKELPLSISDLRPQTSDKITLSDLDIDVYVQIDAAKAAVIATKWAGDRTDVAEGGCVALGMNYVTRQAREAVYDVASKFGSATIHTERTKIAADTVKALQASLDNEAGKGMFFVRSANIRNLVTDPALEKNIKDAANAQFQLQAERNQLEVTKVTAERQRVAAQGEADAIRIKAEAVSKNGGAEYVQLKWIEKWNGQQPTTQLGAGATPMVHVGK</sequence>
<accession>A0ABZ0CNI9</accession>
<feature type="domain" description="Band 7" evidence="1">
    <location>
        <begin position="20"/>
        <end position="206"/>
    </location>
</feature>
<dbReference type="Pfam" id="PF01145">
    <property type="entry name" value="Band_7"/>
    <property type="match status" value="1"/>
</dbReference>